<feature type="transmembrane region" description="Helical" evidence="2">
    <location>
        <begin position="245"/>
        <end position="262"/>
    </location>
</feature>
<keyword evidence="1" id="KW-0620">Polyamine biosynthesis</keyword>
<feature type="transmembrane region" description="Helical" evidence="2">
    <location>
        <begin position="92"/>
        <end position="111"/>
    </location>
</feature>
<keyword evidence="2" id="KW-0472">Membrane</keyword>
<feature type="transmembrane region" description="Helical" evidence="2">
    <location>
        <begin position="334"/>
        <end position="357"/>
    </location>
</feature>
<protein>
    <submittedName>
        <fullName evidence="3">Fused MFS/spermidine synthase</fullName>
    </submittedName>
</protein>
<organism evidence="3 4">
    <name type="scientific">Ideonella paludis</name>
    <dbReference type="NCBI Taxonomy" id="1233411"/>
    <lineage>
        <taxon>Bacteria</taxon>
        <taxon>Pseudomonadati</taxon>
        <taxon>Pseudomonadota</taxon>
        <taxon>Betaproteobacteria</taxon>
        <taxon>Burkholderiales</taxon>
        <taxon>Sphaerotilaceae</taxon>
        <taxon>Ideonella</taxon>
    </lineage>
</organism>
<feature type="transmembrane region" description="Helical" evidence="2">
    <location>
        <begin position="60"/>
        <end position="80"/>
    </location>
</feature>
<feature type="transmembrane region" description="Helical" evidence="2">
    <location>
        <begin position="363"/>
        <end position="382"/>
    </location>
</feature>
<dbReference type="InterPro" id="IPR029063">
    <property type="entry name" value="SAM-dependent_MTases_sf"/>
</dbReference>
<dbReference type="PANTHER" id="PTHR43317">
    <property type="entry name" value="THERMOSPERMINE SYNTHASE ACAULIS5"/>
    <property type="match status" value="1"/>
</dbReference>
<feature type="transmembrane region" description="Helical" evidence="2">
    <location>
        <begin position="28"/>
        <end position="48"/>
    </location>
</feature>
<accession>A0ABS5E170</accession>
<proteinExistence type="predicted"/>
<dbReference type="PANTHER" id="PTHR43317:SF1">
    <property type="entry name" value="THERMOSPERMINE SYNTHASE ACAULIS5"/>
    <property type="match status" value="1"/>
</dbReference>
<keyword evidence="4" id="KW-1185">Reference proteome</keyword>
<evidence type="ECO:0000256" key="2">
    <source>
        <dbReference type="SAM" id="Phobius"/>
    </source>
</evidence>
<feature type="transmembrane region" description="Helical" evidence="2">
    <location>
        <begin position="274"/>
        <end position="292"/>
    </location>
</feature>
<gene>
    <name evidence="3" type="ORF">KAK11_17055</name>
</gene>
<dbReference type="SUPFAM" id="SSF53335">
    <property type="entry name" value="S-adenosyl-L-methionine-dependent methyltransferases"/>
    <property type="match status" value="1"/>
</dbReference>
<feature type="transmembrane region" description="Helical" evidence="2">
    <location>
        <begin position="163"/>
        <end position="185"/>
    </location>
</feature>
<feature type="transmembrane region" description="Helical" evidence="2">
    <location>
        <begin position="132"/>
        <end position="151"/>
    </location>
</feature>
<feature type="transmembrane region" description="Helical" evidence="2">
    <location>
        <begin position="391"/>
        <end position="411"/>
    </location>
</feature>
<sequence>MFLSAFLLFLIQPMAAKAMLPTFGGTSAVWVTSLVFFQTTLLLGYAYADRLSAWLGAQARVRVHIGLLLASLVFLPLQVLNRSSDIAGSASPSIGVLSLLLLTLGLPYLLLSSTGPLLQALHHLRFPTRNVYRLYAISNLASLIALLAYPFTVERLWPVETQLQTWSGAYLVFVLLCGSTLWLYARPRPASPSAPEPSEAAAVTNLAPDAAPTARTQARWLGLAALGSALLVATTSHMTQNIASIPLFWVLPLGVYLLSFVITFDNSQWYAHRLALVPVMFAPTLMILTVFAEAERLSILTTLSVNTLGLLVCCWFLHGELAQSRPQPRYLTRFYLMISAGGALGGALASIVAPALFNSFIEFRLLLVVFGLVSVAGLWPYLTRNLVAKGLLGLLLLSVGLSALLAGWSVYSDHQGRLSAVRNFYAATSVNERTLRNGQVQRLLVNGNIRHGSQFMMPEALQQRAGDYYGASSGIGKLMAAQPTTPSRVGVIGLGAGVMASYAREGDHFTFFEINPQSIDAAQTQFTYLRNARGHIDMRLGDARIELQKQKAAGQLAGFDLLAVDAFSGDAIPVHLLTLEALMLYRAHLKPDGVLALHITNKYLDLQPVLAAAARALDAKAWLFESKPRNDHESTSVWVILTPASSTEAPRPWHTEGKVLDESAPDSDRYLWTDLKNNLFDVMILRR</sequence>
<dbReference type="Gene3D" id="3.40.50.150">
    <property type="entry name" value="Vaccinia Virus protein VP39"/>
    <property type="match status" value="1"/>
</dbReference>
<evidence type="ECO:0000313" key="3">
    <source>
        <dbReference type="EMBL" id="MBQ0937039.1"/>
    </source>
</evidence>
<comment type="caution">
    <text evidence="3">The sequence shown here is derived from an EMBL/GenBank/DDBJ whole genome shotgun (WGS) entry which is preliminary data.</text>
</comment>
<feature type="transmembrane region" description="Helical" evidence="2">
    <location>
        <begin position="298"/>
        <end position="322"/>
    </location>
</feature>
<dbReference type="EMBL" id="JAGQDG010000006">
    <property type="protein sequence ID" value="MBQ0937039.1"/>
    <property type="molecule type" value="Genomic_DNA"/>
</dbReference>
<keyword evidence="2" id="KW-0812">Transmembrane</keyword>
<dbReference type="NCBIfam" id="NF037959">
    <property type="entry name" value="MFS_SpdSyn"/>
    <property type="match status" value="1"/>
</dbReference>
<dbReference type="Proteomes" id="UP000672097">
    <property type="component" value="Unassembled WGS sequence"/>
</dbReference>
<evidence type="ECO:0000256" key="1">
    <source>
        <dbReference type="ARBA" id="ARBA00023115"/>
    </source>
</evidence>
<reference evidence="3 4" key="1">
    <citation type="submission" date="2021-04" db="EMBL/GenBank/DDBJ databases">
        <title>The genome sequence of type strain Ideonella paludis KCTC 32238.</title>
        <authorList>
            <person name="Liu Y."/>
        </authorList>
    </citation>
    <scope>NUCLEOTIDE SEQUENCE [LARGE SCALE GENOMIC DNA]</scope>
    <source>
        <strain evidence="3 4">KCTC 32238</strain>
    </source>
</reference>
<keyword evidence="2" id="KW-1133">Transmembrane helix</keyword>
<evidence type="ECO:0000313" key="4">
    <source>
        <dbReference type="Proteomes" id="UP000672097"/>
    </source>
</evidence>
<name>A0ABS5E170_9BURK</name>
<dbReference type="RefSeq" id="WP_210810447.1">
    <property type="nucleotide sequence ID" value="NZ_JAGQDG010000006.1"/>
</dbReference>